<comment type="similarity">
    <text evidence="1">Belongs to the thioredoxin family. DsbA subfamily.</text>
</comment>
<evidence type="ECO:0000259" key="7">
    <source>
        <dbReference type="PROSITE" id="PS51352"/>
    </source>
</evidence>
<sequence length="260" mass="27908">MEKENQTPATHHVTHTKRDDSLNIPIAIVFAGILIAGSIIFSNKTAVGTPTLAAGGVPPPAADAPVANVDVNLLKLTNDDHILGNPDADVVVIEYSDTECPFCKRLHETMLLVAGEYGTSGQVAWVYRHFPLDMHPKARKEAEALECANELGGNDAFWKYADKIFEITPGNNGLDATMLPQIAGMVGVDVAKFTTCLSSGKYAPRVQRDFENGASVGVRGTPYSIIWNRKTGKQVSMNGAYPFENVKSLLDGIIAAPSAK</sequence>
<feature type="transmembrane region" description="Helical" evidence="6">
    <location>
        <begin position="21"/>
        <end position="41"/>
    </location>
</feature>
<keyword evidence="6" id="KW-0472">Membrane</keyword>
<dbReference type="InterPro" id="IPR012336">
    <property type="entry name" value="Thioredoxin-like_fold"/>
</dbReference>
<dbReference type="InterPro" id="IPR013766">
    <property type="entry name" value="Thioredoxin_domain"/>
</dbReference>
<dbReference type="InterPro" id="IPR036249">
    <property type="entry name" value="Thioredoxin-like_sf"/>
</dbReference>
<dbReference type="SUPFAM" id="SSF52833">
    <property type="entry name" value="Thioredoxin-like"/>
    <property type="match status" value="1"/>
</dbReference>
<dbReference type="Gene3D" id="3.40.30.10">
    <property type="entry name" value="Glutaredoxin"/>
    <property type="match status" value="1"/>
</dbReference>
<keyword evidence="6" id="KW-1133">Transmembrane helix</keyword>
<dbReference type="EMBL" id="MHLI01000022">
    <property type="protein sequence ID" value="OGZ04715.1"/>
    <property type="molecule type" value="Genomic_DNA"/>
</dbReference>
<evidence type="ECO:0000313" key="8">
    <source>
        <dbReference type="EMBL" id="OGZ04715.1"/>
    </source>
</evidence>
<keyword evidence="2" id="KW-0732">Signal</keyword>
<dbReference type="Pfam" id="PF13462">
    <property type="entry name" value="Thioredoxin_4"/>
    <property type="match status" value="1"/>
</dbReference>
<dbReference type="PROSITE" id="PS51352">
    <property type="entry name" value="THIOREDOXIN_2"/>
    <property type="match status" value="1"/>
</dbReference>
<evidence type="ECO:0000256" key="4">
    <source>
        <dbReference type="ARBA" id="ARBA00023157"/>
    </source>
</evidence>
<evidence type="ECO:0000256" key="2">
    <source>
        <dbReference type="ARBA" id="ARBA00022729"/>
    </source>
</evidence>
<evidence type="ECO:0000256" key="3">
    <source>
        <dbReference type="ARBA" id="ARBA00023002"/>
    </source>
</evidence>
<comment type="caution">
    <text evidence="8">The sequence shown here is derived from an EMBL/GenBank/DDBJ whole genome shotgun (WGS) entry which is preliminary data.</text>
</comment>
<keyword evidence="5" id="KW-0676">Redox-active center</keyword>
<dbReference type="PANTHER" id="PTHR13887:SF14">
    <property type="entry name" value="DISULFIDE BOND FORMATION PROTEIN D"/>
    <property type="match status" value="1"/>
</dbReference>
<accession>A0A1G2CTJ0</accession>
<dbReference type="PANTHER" id="PTHR13887">
    <property type="entry name" value="GLUTATHIONE S-TRANSFERASE KAPPA"/>
    <property type="match status" value="1"/>
</dbReference>
<dbReference type="GO" id="GO:0016491">
    <property type="term" value="F:oxidoreductase activity"/>
    <property type="evidence" value="ECO:0007669"/>
    <property type="project" value="UniProtKB-KW"/>
</dbReference>
<gene>
    <name evidence="8" type="ORF">A2845_05490</name>
</gene>
<organism evidence="8 9">
    <name type="scientific">Candidatus Lloydbacteria bacterium RIFCSPHIGHO2_01_FULL_49_22</name>
    <dbReference type="NCBI Taxonomy" id="1798658"/>
    <lineage>
        <taxon>Bacteria</taxon>
        <taxon>Candidatus Lloydiibacteriota</taxon>
    </lineage>
</organism>
<proteinExistence type="inferred from homology"/>
<protein>
    <recommendedName>
        <fullName evidence="7">Thioredoxin domain-containing protein</fullName>
    </recommendedName>
</protein>
<keyword evidence="4" id="KW-1015">Disulfide bond</keyword>
<dbReference type="Proteomes" id="UP000177122">
    <property type="component" value="Unassembled WGS sequence"/>
</dbReference>
<keyword evidence="3" id="KW-0560">Oxidoreductase</keyword>
<dbReference type="AlphaFoldDB" id="A0A1G2CTJ0"/>
<evidence type="ECO:0000256" key="1">
    <source>
        <dbReference type="ARBA" id="ARBA00005791"/>
    </source>
</evidence>
<reference evidence="8 9" key="1">
    <citation type="journal article" date="2016" name="Nat. Commun.">
        <title>Thousands of microbial genomes shed light on interconnected biogeochemical processes in an aquifer system.</title>
        <authorList>
            <person name="Anantharaman K."/>
            <person name="Brown C.T."/>
            <person name="Hug L.A."/>
            <person name="Sharon I."/>
            <person name="Castelle C.J."/>
            <person name="Probst A.J."/>
            <person name="Thomas B.C."/>
            <person name="Singh A."/>
            <person name="Wilkins M.J."/>
            <person name="Karaoz U."/>
            <person name="Brodie E.L."/>
            <person name="Williams K.H."/>
            <person name="Hubbard S.S."/>
            <person name="Banfield J.F."/>
        </authorList>
    </citation>
    <scope>NUCLEOTIDE SEQUENCE [LARGE SCALE GENOMIC DNA]</scope>
</reference>
<evidence type="ECO:0000256" key="6">
    <source>
        <dbReference type="SAM" id="Phobius"/>
    </source>
</evidence>
<evidence type="ECO:0000256" key="5">
    <source>
        <dbReference type="ARBA" id="ARBA00023284"/>
    </source>
</evidence>
<keyword evidence="6" id="KW-0812">Transmembrane</keyword>
<name>A0A1G2CTJ0_9BACT</name>
<feature type="domain" description="Thioredoxin" evidence="7">
    <location>
        <begin position="53"/>
        <end position="255"/>
    </location>
</feature>
<evidence type="ECO:0000313" key="9">
    <source>
        <dbReference type="Proteomes" id="UP000177122"/>
    </source>
</evidence>